<evidence type="ECO:0000313" key="4">
    <source>
        <dbReference type="Proteomes" id="UP000254326"/>
    </source>
</evidence>
<dbReference type="InterPro" id="IPR003607">
    <property type="entry name" value="HD/PDEase_dom"/>
</dbReference>
<dbReference type="GO" id="GO:0004112">
    <property type="term" value="F:cyclic-nucleotide phosphodiesterase activity"/>
    <property type="evidence" value="ECO:0007669"/>
    <property type="project" value="UniProtKB-ARBA"/>
</dbReference>
<accession>A0A370UEK1</accession>
<evidence type="ECO:0000259" key="2">
    <source>
        <dbReference type="PROSITE" id="PS51832"/>
    </source>
</evidence>
<comment type="caution">
    <text evidence="3">The sequence shown here is derived from an EMBL/GenBank/DDBJ whole genome shotgun (WGS) entry which is preliminary data.</text>
</comment>
<dbReference type="PANTHER" id="PTHR45228:SF5">
    <property type="entry name" value="CYCLIC DI-GMP PHOSPHODIESTERASE VC_1348-RELATED"/>
    <property type="match status" value="1"/>
</dbReference>
<dbReference type="Pfam" id="PF13487">
    <property type="entry name" value="HD_5"/>
    <property type="match status" value="2"/>
</dbReference>
<gene>
    <name evidence="3" type="ORF">DN730_01475</name>
</gene>
<keyword evidence="4" id="KW-1185">Reference proteome</keyword>
<dbReference type="AlphaFoldDB" id="A0A370UEK1"/>
<dbReference type="OrthoDB" id="9816273at2"/>
<dbReference type="SUPFAM" id="SSF109604">
    <property type="entry name" value="HD-domain/PDEase-like"/>
    <property type="match status" value="2"/>
</dbReference>
<dbReference type="PANTHER" id="PTHR45228">
    <property type="entry name" value="CYCLIC DI-GMP PHOSPHODIESTERASE TM_0186-RELATED"/>
    <property type="match status" value="1"/>
</dbReference>
<name>A0A370UEK1_9GAMM</name>
<dbReference type="InterPro" id="IPR052020">
    <property type="entry name" value="Cyclic_di-GMP/3'3'-cGAMP_PDE"/>
</dbReference>
<dbReference type="GO" id="GO:0009214">
    <property type="term" value="P:cyclic nucleotide catabolic process"/>
    <property type="evidence" value="ECO:0007669"/>
    <property type="project" value="UniProtKB-ARBA"/>
</dbReference>
<proteinExistence type="predicted"/>
<dbReference type="Gene3D" id="1.10.3210.10">
    <property type="entry name" value="Hypothetical protein af1432"/>
    <property type="match status" value="2"/>
</dbReference>
<dbReference type="SMART" id="SM00471">
    <property type="entry name" value="HDc"/>
    <property type="match status" value="1"/>
</dbReference>
<dbReference type="EMBL" id="QKRA01000001">
    <property type="protein sequence ID" value="RDL46213.1"/>
    <property type="molecule type" value="Genomic_DNA"/>
</dbReference>
<dbReference type="FunFam" id="1.10.3210.10:FF:000018">
    <property type="entry name" value="Two-component system response regulator"/>
    <property type="match status" value="1"/>
</dbReference>
<dbReference type="Proteomes" id="UP000254326">
    <property type="component" value="Unassembled WGS sequence"/>
</dbReference>
<dbReference type="CDD" id="cd00077">
    <property type="entry name" value="HDc"/>
    <property type="match status" value="1"/>
</dbReference>
<reference evidence="3 4" key="1">
    <citation type="submission" date="2018-06" db="EMBL/GenBank/DDBJ databases">
        <title>Marinomonas sp. YLB-05 draft genome sequence.</title>
        <authorList>
            <person name="Yu L."/>
            <person name="Tang X."/>
        </authorList>
    </citation>
    <scope>NUCLEOTIDE SEQUENCE [LARGE SCALE GENOMIC DNA]</scope>
    <source>
        <strain evidence="3 4">YLB-05</strain>
    </source>
</reference>
<sequence length="456" mass="50524">MPIKELNAQIPLSELILSLTTALDMTEGQPPEHCIRACWIGMHLGKYIGLSPSDLHDLFYTLLLKDAGCSSNAARICELYLTDDREFKREFKTVGTSLSSVLNFVIKHAGQGESWLTRISTTIDILKNGKDYSQELIQTRCTRGADVARELRFSESVALGIASLDEHWDGSGRPQQLQKTDIPIYARIALLAQVVDVFQVEGSLDTAIKEVVARSGTWFDPTLVTAFQALVTDTQFTDGLEASDIKQRVMSLAPANASILLDDEYFDCIVSAFGKIVDAKSPFTSGHSQRVGIYSELIAQEMGLDETERKWVKRAALLHDLGKLGVSNTILDKPGKLNEEEWKHIQQHAHLTEVILSQITPLKPLAGVSAAHHEKLDGTGYPKGLSEAEIPLITRIITVADIFDAISAERPYRKAMPLSKVLEIMDENVNTALDPECFAALQRALEHIPKSWFVEE</sequence>
<protein>
    <submittedName>
        <fullName evidence="3">Metal-dependent phosphohydrolase</fullName>
    </submittedName>
</protein>
<feature type="domain" description="HD-GYP" evidence="2">
    <location>
        <begin position="262"/>
        <end position="456"/>
    </location>
</feature>
<dbReference type="InterPro" id="IPR037522">
    <property type="entry name" value="HD_GYP_dom"/>
</dbReference>
<evidence type="ECO:0000256" key="1">
    <source>
        <dbReference type="ARBA" id="ARBA00022801"/>
    </source>
</evidence>
<dbReference type="PROSITE" id="PS51832">
    <property type="entry name" value="HD_GYP"/>
    <property type="match status" value="1"/>
</dbReference>
<organism evidence="3 4">
    <name type="scientific">Marinomonas piezotolerans</name>
    <dbReference type="NCBI Taxonomy" id="2213058"/>
    <lineage>
        <taxon>Bacteria</taxon>
        <taxon>Pseudomonadati</taxon>
        <taxon>Pseudomonadota</taxon>
        <taxon>Gammaproteobacteria</taxon>
        <taxon>Oceanospirillales</taxon>
        <taxon>Oceanospirillaceae</taxon>
        <taxon>Marinomonas</taxon>
    </lineage>
</organism>
<keyword evidence="1 3" id="KW-0378">Hydrolase</keyword>
<evidence type="ECO:0000313" key="3">
    <source>
        <dbReference type="EMBL" id="RDL46213.1"/>
    </source>
</evidence>